<sequence length="314" mass="33212">MESSDVDWGNSEAEEAQPSKTTSFASHLTAVVRTALNVGSWSQVTSARTSPRTTSPSTSSSSSTPPRPRESGMEPQEVGMEPRETPYPVDVEALPGPQSIHQGTSDLEQVPGPQKSLTRVDEEPKVPKSKKRPQPAVQPFPERSVTEDQKAEASKAKGAVRSEEVVTVEAGGRQPATGAPEEHAAATKEHARALGGQEEEEIPHAGPEEVDSEATGISESGARGGTIEQFAAGRHAPVAERGATEKEFSHDTMEVVVGVVVGFEPLFHLSPVVIHGVLGANLDGEKAVLAAFNICVTRRSGVAVWSECGKMTGW</sequence>
<evidence type="ECO:0000313" key="2">
    <source>
        <dbReference type="EMBL" id="OLQ08127.1"/>
    </source>
</evidence>
<keyword evidence="3" id="KW-1185">Reference proteome</keyword>
<comment type="caution">
    <text evidence="2">The sequence shown here is derived from an EMBL/GenBank/DDBJ whole genome shotgun (WGS) entry which is preliminary data.</text>
</comment>
<feature type="compositionally biased region" description="Basic and acidic residues" evidence="1">
    <location>
        <begin position="180"/>
        <end position="192"/>
    </location>
</feature>
<name>A0A1Q9EL59_SYMMI</name>
<feature type="compositionally biased region" description="Polar residues" evidence="1">
    <location>
        <begin position="37"/>
        <end position="47"/>
    </location>
</feature>
<protein>
    <submittedName>
        <fullName evidence="2">Uncharacterized protein</fullName>
    </submittedName>
</protein>
<organism evidence="2 3">
    <name type="scientific">Symbiodinium microadriaticum</name>
    <name type="common">Dinoflagellate</name>
    <name type="synonym">Zooxanthella microadriatica</name>
    <dbReference type="NCBI Taxonomy" id="2951"/>
    <lineage>
        <taxon>Eukaryota</taxon>
        <taxon>Sar</taxon>
        <taxon>Alveolata</taxon>
        <taxon>Dinophyceae</taxon>
        <taxon>Suessiales</taxon>
        <taxon>Symbiodiniaceae</taxon>
        <taxon>Symbiodinium</taxon>
    </lineage>
</organism>
<dbReference type="AlphaFoldDB" id="A0A1Q9EL59"/>
<dbReference type="EMBL" id="LSRX01000124">
    <property type="protein sequence ID" value="OLQ08127.1"/>
    <property type="molecule type" value="Genomic_DNA"/>
</dbReference>
<feature type="region of interest" description="Disordered" evidence="1">
    <location>
        <begin position="36"/>
        <end position="222"/>
    </location>
</feature>
<feature type="compositionally biased region" description="Basic and acidic residues" evidence="1">
    <location>
        <begin position="144"/>
        <end position="164"/>
    </location>
</feature>
<accession>A0A1Q9EL59</accession>
<feature type="compositionally biased region" description="Low complexity" evidence="1">
    <location>
        <begin position="48"/>
        <end position="64"/>
    </location>
</feature>
<evidence type="ECO:0000313" key="3">
    <source>
        <dbReference type="Proteomes" id="UP000186817"/>
    </source>
</evidence>
<dbReference type="Proteomes" id="UP000186817">
    <property type="component" value="Unassembled WGS sequence"/>
</dbReference>
<evidence type="ECO:0000256" key="1">
    <source>
        <dbReference type="SAM" id="MobiDB-lite"/>
    </source>
</evidence>
<dbReference type="OrthoDB" id="10353859at2759"/>
<feature type="region of interest" description="Disordered" evidence="1">
    <location>
        <begin position="1"/>
        <end position="24"/>
    </location>
</feature>
<gene>
    <name evidence="2" type="ORF">AK812_SmicGene8445</name>
</gene>
<proteinExistence type="predicted"/>
<reference evidence="2 3" key="1">
    <citation type="submission" date="2016-02" db="EMBL/GenBank/DDBJ databases">
        <title>Genome analysis of coral dinoflagellate symbionts highlights evolutionary adaptations to a symbiotic lifestyle.</title>
        <authorList>
            <person name="Aranda M."/>
            <person name="Li Y."/>
            <person name="Liew Y.J."/>
            <person name="Baumgarten S."/>
            <person name="Simakov O."/>
            <person name="Wilson M."/>
            <person name="Piel J."/>
            <person name="Ashoor H."/>
            <person name="Bougouffa S."/>
            <person name="Bajic V.B."/>
            <person name="Ryu T."/>
            <person name="Ravasi T."/>
            <person name="Bayer T."/>
            <person name="Micklem G."/>
            <person name="Kim H."/>
            <person name="Bhak J."/>
            <person name="Lajeunesse T.C."/>
            <person name="Voolstra C.R."/>
        </authorList>
    </citation>
    <scope>NUCLEOTIDE SEQUENCE [LARGE SCALE GENOMIC DNA]</scope>
    <source>
        <strain evidence="2 3">CCMP2467</strain>
    </source>
</reference>